<dbReference type="EMBL" id="OBEL01000001">
    <property type="protein sequence ID" value="SNZ07439.1"/>
    <property type="molecule type" value="Genomic_DNA"/>
</dbReference>
<protein>
    <submittedName>
        <fullName evidence="2">Uncharacterized protein</fullName>
    </submittedName>
</protein>
<dbReference type="OrthoDB" id="9832235at2"/>
<proteinExistence type="predicted"/>
<dbReference type="RefSeq" id="WP_097152224.1">
    <property type="nucleotide sequence ID" value="NZ_OBEL01000001.1"/>
</dbReference>
<reference evidence="2 3" key="1">
    <citation type="submission" date="2017-09" db="EMBL/GenBank/DDBJ databases">
        <authorList>
            <person name="Ehlers B."/>
            <person name="Leendertz F.H."/>
        </authorList>
    </citation>
    <scope>NUCLEOTIDE SEQUENCE [LARGE SCALE GENOMIC DNA]</scope>
    <source>
        <strain evidence="2 3">DSM 18289</strain>
    </source>
</reference>
<evidence type="ECO:0000313" key="3">
    <source>
        <dbReference type="Proteomes" id="UP000219439"/>
    </source>
</evidence>
<feature type="compositionally biased region" description="Polar residues" evidence="1">
    <location>
        <begin position="17"/>
        <end position="27"/>
    </location>
</feature>
<dbReference type="AlphaFoldDB" id="A0A285NDD0"/>
<dbReference type="Proteomes" id="UP000219439">
    <property type="component" value="Unassembled WGS sequence"/>
</dbReference>
<organism evidence="2 3">
    <name type="scientific">Cohaesibacter gelatinilyticus</name>
    <dbReference type="NCBI Taxonomy" id="372072"/>
    <lineage>
        <taxon>Bacteria</taxon>
        <taxon>Pseudomonadati</taxon>
        <taxon>Pseudomonadota</taxon>
        <taxon>Alphaproteobacteria</taxon>
        <taxon>Hyphomicrobiales</taxon>
        <taxon>Cohaesibacteraceae</taxon>
    </lineage>
</organism>
<name>A0A285NDD0_9HYPH</name>
<accession>A0A285NDD0</accession>
<feature type="region of interest" description="Disordered" evidence="1">
    <location>
        <begin position="1"/>
        <end position="29"/>
    </location>
</feature>
<keyword evidence="3" id="KW-1185">Reference proteome</keyword>
<evidence type="ECO:0000256" key="1">
    <source>
        <dbReference type="SAM" id="MobiDB-lite"/>
    </source>
</evidence>
<evidence type="ECO:0000313" key="2">
    <source>
        <dbReference type="EMBL" id="SNZ07439.1"/>
    </source>
</evidence>
<gene>
    <name evidence="2" type="ORF">SAMN06265368_0960</name>
</gene>
<sequence length="182" mass="20423">MKDALNPQITPDDKIQQDNNEQTAISEQTREPVTCLTTNSDCISGPISFYPILLISAENLSEVKTSNDAALKQLESALSLIKTLDPAPLSSIGKEIAMMAEAVSEVRLFNEQYRRCVERVKETMRSDAKLGNKDVRDQISKHLREALVHSEQIDFCLCPQNNSEHLYSPEMGVFIDEILKNI</sequence>